<evidence type="ECO:0000256" key="2">
    <source>
        <dbReference type="SAM" id="Phobius"/>
    </source>
</evidence>
<comment type="caution">
    <text evidence="4">The sequence shown here is derived from an EMBL/GenBank/DDBJ whole genome shotgun (WGS) entry which is preliminary data.</text>
</comment>
<feature type="transmembrane region" description="Helical" evidence="2">
    <location>
        <begin position="142"/>
        <end position="159"/>
    </location>
</feature>
<dbReference type="EMBL" id="CM026433">
    <property type="protein sequence ID" value="KAG0554651.1"/>
    <property type="molecule type" value="Genomic_DNA"/>
</dbReference>
<feature type="region of interest" description="Disordered" evidence="1">
    <location>
        <begin position="1"/>
        <end position="38"/>
    </location>
</feature>
<dbReference type="Pfam" id="PF24788">
    <property type="entry name" value="AtPDCT1_2"/>
    <property type="match status" value="1"/>
</dbReference>
<dbReference type="Proteomes" id="UP000822688">
    <property type="component" value="Chromosome 12"/>
</dbReference>
<evidence type="ECO:0000313" key="4">
    <source>
        <dbReference type="EMBL" id="KAG0554651.1"/>
    </source>
</evidence>
<dbReference type="PANTHER" id="PTHR34674:SF1">
    <property type="entry name" value="PHOSPHATIDYLCHOLINE:DIACYLGLYCEROL CHOLINEPHOSPHOTRANSFERASE 1-RELATED"/>
    <property type="match status" value="1"/>
</dbReference>
<feature type="transmembrane region" description="Helical" evidence="2">
    <location>
        <begin position="179"/>
        <end position="199"/>
    </location>
</feature>
<dbReference type="AlphaFoldDB" id="A0A8T0G6V0"/>
<keyword evidence="2" id="KW-0472">Membrane</keyword>
<evidence type="ECO:0000256" key="1">
    <source>
        <dbReference type="SAM" id="MobiDB-lite"/>
    </source>
</evidence>
<feature type="transmembrane region" description="Helical" evidence="2">
    <location>
        <begin position="62"/>
        <end position="80"/>
    </location>
</feature>
<feature type="domain" description="AtPDCT1/2 transmembrane" evidence="3">
    <location>
        <begin position="90"/>
        <end position="248"/>
    </location>
</feature>
<keyword evidence="2" id="KW-1133">Transmembrane helix</keyword>
<dbReference type="PANTHER" id="PTHR34674">
    <property type="entry name" value="PHOSPHATIDYLCHOLINE:DIACYLGLYCEROL CHOLINEPHOSPHOTRANSFERASE 1-RELATED"/>
    <property type="match status" value="1"/>
</dbReference>
<proteinExistence type="predicted"/>
<organism evidence="4 5">
    <name type="scientific">Ceratodon purpureus</name>
    <name type="common">Fire moss</name>
    <name type="synonym">Dicranum purpureum</name>
    <dbReference type="NCBI Taxonomy" id="3225"/>
    <lineage>
        <taxon>Eukaryota</taxon>
        <taxon>Viridiplantae</taxon>
        <taxon>Streptophyta</taxon>
        <taxon>Embryophyta</taxon>
        <taxon>Bryophyta</taxon>
        <taxon>Bryophytina</taxon>
        <taxon>Bryopsida</taxon>
        <taxon>Dicranidae</taxon>
        <taxon>Pseudoditrichales</taxon>
        <taxon>Ditrichaceae</taxon>
        <taxon>Ceratodon</taxon>
    </lineage>
</organism>
<dbReference type="GO" id="GO:0004142">
    <property type="term" value="F:diacylglycerol cholinephosphotransferase activity"/>
    <property type="evidence" value="ECO:0007669"/>
    <property type="project" value="TreeGrafter"/>
</dbReference>
<gene>
    <name evidence="4" type="ORF">KC19_12G108200</name>
</gene>
<evidence type="ECO:0000259" key="3">
    <source>
        <dbReference type="Pfam" id="PF24788"/>
    </source>
</evidence>
<feature type="transmembrane region" description="Helical" evidence="2">
    <location>
        <begin position="113"/>
        <end position="135"/>
    </location>
</feature>
<name>A0A8T0G6V0_CERPU</name>
<dbReference type="InterPro" id="IPR055311">
    <property type="entry name" value="PDCT1/2-like"/>
</dbReference>
<keyword evidence="2" id="KW-0812">Transmembrane</keyword>
<dbReference type="InterPro" id="IPR056361">
    <property type="entry name" value="AtPDCT1_2_TM_dom"/>
</dbReference>
<reference evidence="4" key="1">
    <citation type="submission" date="2020-06" db="EMBL/GenBank/DDBJ databases">
        <title>WGS assembly of Ceratodon purpureus strain R40.</title>
        <authorList>
            <person name="Carey S.B."/>
            <person name="Jenkins J."/>
            <person name="Shu S."/>
            <person name="Lovell J.T."/>
            <person name="Sreedasyam A."/>
            <person name="Maumus F."/>
            <person name="Tiley G.P."/>
            <person name="Fernandez-Pozo N."/>
            <person name="Barry K."/>
            <person name="Chen C."/>
            <person name="Wang M."/>
            <person name="Lipzen A."/>
            <person name="Daum C."/>
            <person name="Saski C.A."/>
            <person name="Payton A.C."/>
            <person name="Mcbreen J.C."/>
            <person name="Conrad R.E."/>
            <person name="Kollar L.M."/>
            <person name="Olsson S."/>
            <person name="Huttunen S."/>
            <person name="Landis J.B."/>
            <person name="Wickett N.J."/>
            <person name="Johnson M.G."/>
            <person name="Rensing S.A."/>
            <person name="Grimwood J."/>
            <person name="Schmutz J."/>
            <person name="Mcdaniel S.F."/>
        </authorList>
    </citation>
    <scope>NUCLEOTIDE SEQUENCE</scope>
    <source>
        <strain evidence="4">R40</strain>
    </source>
</reference>
<sequence length="279" mass="30707">MCEGPTKRVNSKHSKSWIATPQTDQAMGSPKKGSGRKHGLMSPAILTWRPAQAWRIARAHPLLVLMAISFVAVIPFEYTVKMVAPGQEPFDAGFVLTESLYQLLKQRPTLNHVLAAANTVLVVFQIAYIAWVFAVEGRFRPTLASLFMYSSRGLLGYSTQLPVPQDFLGSKVDFPVGDASFFLFFSGHVGASLITALDLRRVNRMRGAFLIDTLNVLQTVRLLATRGHYTIDLAGGAVAGWGCYYLAELYEERMKPAVMASTRVAPQGEHSNNIDATTE</sequence>
<feature type="compositionally biased region" description="Polar residues" evidence="1">
    <location>
        <begin position="17"/>
        <end position="26"/>
    </location>
</feature>
<protein>
    <recommendedName>
        <fullName evidence="3">AtPDCT1/2 transmembrane domain-containing protein</fullName>
    </recommendedName>
</protein>
<evidence type="ECO:0000313" key="5">
    <source>
        <dbReference type="Proteomes" id="UP000822688"/>
    </source>
</evidence>
<accession>A0A8T0G6V0</accession>
<keyword evidence="5" id="KW-1185">Reference proteome</keyword>